<evidence type="ECO:0000313" key="4">
    <source>
        <dbReference type="Proteomes" id="UP001596274"/>
    </source>
</evidence>
<reference evidence="3 4" key="1">
    <citation type="journal article" date="2019" name="Int. J. Syst. Evol. Microbiol.">
        <title>The Global Catalogue of Microorganisms (GCM) 10K type strain sequencing project: providing services to taxonomists for standard genome sequencing and annotation.</title>
        <authorList>
            <consortium name="The Broad Institute Genomics Platform"/>
            <consortium name="The Broad Institute Genome Sequencing Center for Infectious Disease"/>
            <person name="Wu L."/>
            <person name="Ma J."/>
        </authorList>
    </citation>
    <scope>NUCLEOTIDE SEQUENCE [LARGE SCALE GENOMIC DNA]</scope>
    <source>
        <strain evidence="3 4">PJ61</strain>
    </source>
</reference>
<feature type="region of interest" description="Disordered" evidence="1">
    <location>
        <begin position="33"/>
        <end position="53"/>
    </location>
</feature>
<comment type="caution">
    <text evidence="3">The sequence shown here is derived from an EMBL/GenBank/DDBJ whole genome shotgun (WGS) entry which is preliminary data.</text>
</comment>
<evidence type="ECO:0000259" key="2">
    <source>
        <dbReference type="Pfam" id="PF23990"/>
    </source>
</evidence>
<dbReference type="Proteomes" id="UP001596274">
    <property type="component" value="Unassembled WGS sequence"/>
</dbReference>
<accession>A0ABD5T363</accession>
<dbReference type="EMBL" id="JBHSWT010000560">
    <property type="protein sequence ID" value="MFC6771913.1"/>
    <property type="molecule type" value="Genomic_DNA"/>
</dbReference>
<proteinExistence type="predicted"/>
<organism evidence="3 4">
    <name type="scientific">Halorubrum pallidum</name>
    <dbReference type="NCBI Taxonomy" id="1526114"/>
    <lineage>
        <taxon>Archaea</taxon>
        <taxon>Methanobacteriati</taxon>
        <taxon>Methanobacteriota</taxon>
        <taxon>Stenosarchaea group</taxon>
        <taxon>Halobacteria</taxon>
        <taxon>Halobacteriales</taxon>
        <taxon>Haloferacaceae</taxon>
        <taxon>Halorubrum</taxon>
    </lineage>
</organism>
<evidence type="ECO:0000256" key="1">
    <source>
        <dbReference type="SAM" id="MobiDB-lite"/>
    </source>
</evidence>
<gene>
    <name evidence="3" type="ORF">ACFQDD_10360</name>
</gene>
<feature type="non-terminal residue" evidence="3">
    <location>
        <position position="265"/>
    </location>
</feature>
<keyword evidence="4" id="KW-1185">Reference proteome</keyword>
<dbReference type="AlphaFoldDB" id="A0ABD5T363"/>
<dbReference type="Gene3D" id="3.30.450.380">
    <property type="match status" value="1"/>
</dbReference>
<evidence type="ECO:0000313" key="3">
    <source>
        <dbReference type="EMBL" id="MFC6771913.1"/>
    </source>
</evidence>
<name>A0ABD5T363_9EURY</name>
<dbReference type="Pfam" id="PF23990">
    <property type="entry name" value="PilB3_N"/>
    <property type="match status" value="1"/>
</dbReference>
<sequence length="265" mass="29294">RRLRDRGGLGDGDEGTPVAKGRYTWDDYAAEFFLDEDGDPPTDDDGTPREFTHADKTAALGFDPDRTEPLLGAGESAAEDLADLVDERTVNVNPDVDEDAFFSTDDGLATLANRYDLEKAVPLPKKTHFREIERYWVNKPYAFVMVFRSTKENEVKYYAVQPYRTEIETDLVEFLTGKLRTSIKYADEAIAGGDEPFREGVIVDETLTLLDRYGLYDRADGGRGAVDDLIDGLADRFGLDVTAGIAGRITESLGYEPPRGGSAEA</sequence>
<feature type="domain" description="PilB3-like N-terminal" evidence="2">
    <location>
        <begin position="127"/>
        <end position="162"/>
    </location>
</feature>
<feature type="compositionally biased region" description="Acidic residues" evidence="1">
    <location>
        <begin position="33"/>
        <end position="45"/>
    </location>
</feature>
<feature type="region of interest" description="Disordered" evidence="1">
    <location>
        <begin position="1"/>
        <end position="21"/>
    </location>
</feature>
<protein>
    <submittedName>
        <fullName evidence="3">Secretion system protein E</fullName>
    </submittedName>
</protein>
<dbReference type="InterPro" id="IPR056570">
    <property type="entry name" value="PilB3-like_N"/>
</dbReference>
<feature type="non-terminal residue" evidence="3">
    <location>
        <position position="1"/>
    </location>
</feature>